<organism evidence="1 2">
    <name type="scientific">Portunus trituberculatus</name>
    <name type="common">Swimming crab</name>
    <name type="synonym">Neptunus trituberculatus</name>
    <dbReference type="NCBI Taxonomy" id="210409"/>
    <lineage>
        <taxon>Eukaryota</taxon>
        <taxon>Metazoa</taxon>
        <taxon>Ecdysozoa</taxon>
        <taxon>Arthropoda</taxon>
        <taxon>Crustacea</taxon>
        <taxon>Multicrustacea</taxon>
        <taxon>Malacostraca</taxon>
        <taxon>Eumalacostraca</taxon>
        <taxon>Eucarida</taxon>
        <taxon>Decapoda</taxon>
        <taxon>Pleocyemata</taxon>
        <taxon>Brachyura</taxon>
        <taxon>Eubrachyura</taxon>
        <taxon>Portunoidea</taxon>
        <taxon>Portunidae</taxon>
        <taxon>Portuninae</taxon>
        <taxon>Portunus</taxon>
    </lineage>
</organism>
<evidence type="ECO:0000313" key="1">
    <source>
        <dbReference type="EMBL" id="MPC39694.1"/>
    </source>
</evidence>
<dbReference type="Proteomes" id="UP000324222">
    <property type="component" value="Unassembled WGS sequence"/>
</dbReference>
<sequence length="76" mass="7818">MGPAATSMALHLRYTPLCRSSQGAANTDGGAGLWKHPSRASHSFPTEADILCTPIPTSRGASRTCVTDAATHALPA</sequence>
<reference evidence="1 2" key="1">
    <citation type="submission" date="2019-05" db="EMBL/GenBank/DDBJ databases">
        <title>Another draft genome of Portunus trituberculatus and its Hox gene families provides insights of decapod evolution.</title>
        <authorList>
            <person name="Jeong J.-H."/>
            <person name="Song I."/>
            <person name="Kim S."/>
            <person name="Choi T."/>
            <person name="Kim D."/>
            <person name="Ryu S."/>
            <person name="Kim W."/>
        </authorList>
    </citation>
    <scope>NUCLEOTIDE SEQUENCE [LARGE SCALE GENOMIC DNA]</scope>
    <source>
        <tissue evidence="1">Muscle</tissue>
    </source>
</reference>
<accession>A0A5B7F516</accession>
<proteinExistence type="predicted"/>
<dbReference type="AlphaFoldDB" id="A0A5B7F516"/>
<evidence type="ECO:0000313" key="2">
    <source>
        <dbReference type="Proteomes" id="UP000324222"/>
    </source>
</evidence>
<gene>
    <name evidence="1" type="ORF">E2C01_033238</name>
</gene>
<protein>
    <submittedName>
        <fullName evidence="1">Uncharacterized protein</fullName>
    </submittedName>
</protein>
<dbReference type="EMBL" id="VSRR010004443">
    <property type="protein sequence ID" value="MPC39694.1"/>
    <property type="molecule type" value="Genomic_DNA"/>
</dbReference>
<comment type="caution">
    <text evidence="1">The sequence shown here is derived from an EMBL/GenBank/DDBJ whole genome shotgun (WGS) entry which is preliminary data.</text>
</comment>
<name>A0A5B7F516_PORTR</name>
<keyword evidence="2" id="KW-1185">Reference proteome</keyword>